<accession>A0A068UBE7</accession>
<dbReference type="OrthoDB" id="2126698at2759"/>
<organism evidence="2 3">
    <name type="scientific">Coffea canephora</name>
    <name type="common">Robusta coffee</name>
    <dbReference type="NCBI Taxonomy" id="49390"/>
    <lineage>
        <taxon>Eukaryota</taxon>
        <taxon>Viridiplantae</taxon>
        <taxon>Streptophyta</taxon>
        <taxon>Embryophyta</taxon>
        <taxon>Tracheophyta</taxon>
        <taxon>Spermatophyta</taxon>
        <taxon>Magnoliopsida</taxon>
        <taxon>eudicotyledons</taxon>
        <taxon>Gunneridae</taxon>
        <taxon>Pentapetalae</taxon>
        <taxon>asterids</taxon>
        <taxon>lamiids</taxon>
        <taxon>Gentianales</taxon>
        <taxon>Rubiaceae</taxon>
        <taxon>Ixoroideae</taxon>
        <taxon>Gardenieae complex</taxon>
        <taxon>Bertiereae - Coffeeae clade</taxon>
        <taxon>Coffeeae</taxon>
        <taxon>Coffea</taxon>
    </lineage>
</organism>
<keyword evidence="1" id="KW-1133">Transmembrane helix</keyword>
<protein>
    <recommendedName>
        <fullName evidence="4">Protein DETOXIFICATION</fullName>
    </recommendedName>
</protein>
<sequence>MTLFHISGNYKILKGRQQHKYLRRTMRVRQDIGPFISYHLLNQCHLLAPGVARGSGWQHLGAYVNLGAYYLVGIPVALILGFALHVGGMGLWSGLVAGATVQSLLLSIITGLTSWENQVIEARRRIYEGEEEKATPV</sequence>
<dbReference type="PANTHER" id="PTHR11206">
    <property type="entry name" value="MULTIDRUG RESISTANCE PROTEIN"/>
    <property type="match status" value="1"/>
</dbReference>
<evidence type="ECO:0000313" key="3">
    <source>
        <dbReference type="Proteomes" id="UP000295252"/>
    </source>
</evidence>
<feature type="transmembrane region" description="Helical" evidence="1">
    <location>
        <begin position="90"/>
        <end position="115"/>
    </location>
</feature>
<dbReference type="InParanoid" id="A0A068UBE7"/>
<keyword evidence="1" id="KW-0472">Membrane</keyword>
<proteinExistence type="predicted"/>
<dbReference type="Proteomes" id="UP000295252">
    <property type="component" value="Chromosome III"/>
</dbReference>
<evidence type="ECO:0000313" key="2">
    <source>
        <dbReference type="EMBL" id="CDP05519.1"/>
    </source>
</evidence>
<dbReference type="EMBL" id="HG739100">
    <property type="protein sequence ID" value="CDP05519.1"/>
    <property type="molecule type" value="Genomic_DNA"/>
</dbReference>
<name>A0A068UBE7_COFCA</name>
<dbReference type="AlphaFoldDB" id="A0A068UBE7"/>
<dbReference type="PhylomeDB" id="A0A068UBE7"/>
<feature type="transmembrane region" description="Helical" evidence="1">
    <location>
        <begin position="63"/>
        <end position="84"/>
    </location>
</feature>
<keyword evidence="1" id="KW-0812">Transmembrane</keyword>
<dbReference type="OMA" id="RARIHIT"/>
<evidence type="ECO:0000256" key="1">
    <source>
        <dbReference type="SAM" id="Phobius"/>
    </source>
</evidence>
<keyword evidence="3" id="KW-1185">Reference proteome</keyword>
<reference evidence="3" key="1">
    <citation type="journal article" date="2014" name="Science">
        <title>The coffee genome provides insight into the convergent evolution of caffeine biosynthesis.</title>
        <authorList>
            <person name="Denoeud F."/>
            <person name="Carretero-Paulet L."/>
            <person name="Dereeper A."/>
            <person name="Droc G."/>
            <person name="Guyot R."/>
            <person name="Pietrella M."/>
            <person name="Zheng C."/>
            <person name="Alberti A."/>
            <person name="Anthony F."/>
            <person name="Aprea G."/>
            <person name="Aury J.M."/>
            <person name="Bento P."/>
            <person name="Bernard M."/>
            <person name="Bocs S."/>
            <person name="Campa C."/>
            <person name="Cenci A."/>
            <person name="Combes M.C."/>
            <person name="Crouzillat D."/>
            <person name="Da Silva C."/>
            <person name="Daddiego L."/>
            <person name="De Bellis F."/>
            <person name="Dussert S."/>
            <person name="Garsmeur O."/>
            <person name="Gayraud T."/>
            <person name="Guignon V."/>
            <person name="Jahn K."/>
            <person name="Jamilloux V."/>
            <person name="Joet T."/>
            <person name="Labadie K."/>
            <person name="Lan T."/>
            <person name="Leclercq J."/>
            <person name="Lepelley M."/>
            <person name="Leroy T."/>
            <person name="Li L.T."/>
            <person name="Librado P."/>
            <person name="Lopez L."/>
            <person name="Munoz A."/>
            <person name="Noel B."/>
            <person name="Pallavicini A."/>
            <person name="Perrotta G."/>
            <person name="Poncet V."/>
            <person name="Pot D."/>
            <person name="Priyono X."/>
            <person name="Rigoreau M."/>
            <person name="Rouard M."/>
            <person name="Rozas J."/>
            <person name="Tranchant-Dubreuil C."/>
            <person name="VanBuren R."/>
            <person name="Zhang Q."/>
            <person name="Andrade A.C."/>
            <person name="Argout X."/>
            <person name="Bertrand B."/>
            <person name="de Kochko A."/>
            <person name="Graziosi G."/>
            <person name="Henry R.J."/>
            <person name="Jayarama X."/>
            <person name="Ming R."/>
            <person name="Nagai C."/>
            <person name="Rounsley S."/>
            <person name="Sankoff D."/>
            <person name="Giuliano G."/>
            <person name="Albert V.A."/>
            <person name="Wincker P."/>
            <person name="Lashermes P."/>
        </authorList>
    </citation>
    <scope>NUCLEOTIDE SEQUENCE [LARGE SCALE GENOMIC DNA]</scope>
    <source>
        <strain evidence="3">cv. DH200-94</strain>
    </source>
</reference>
<gene>
    <name evidence="2" type="ORF">GSCOC_T00020614001</name>
</gene>
<dbReference type="Gramene" id="CDP05519">
    <property type="protein sequence ID" value="CDP05519"/>
    <property type="gene ID" value="GSCOC_T00020614001"/>
</dbReference>
<evidence type="ECO:0008006" key="4">
    <source>
        <dbReference type="Google" id="ProtNLM"/>
    </source>
</evidence>